<keyword evidence="8" id="KW-0472">Membrane</keyword>
<dbReference type="InterPro" id="IPR032675">
    <property type="entry name" value="LRR_dom_sf"/>
</dbReference>
<evidence type="ECO:0000256" key="5">
    <source>
        <dbReference type="ARBA" id="ARBA00023180"/>
    </source>
</evidence>
<dbReference type="SMART" id="SM00082">
    <property type="entry name" value="LRRCT"/>
    <property type="match status" value="1"/>
</dbReference>
<proteinExistence type="predicted"/>
<feature type="transmembrane region" description="Helical" evidence="8">
    <location>
        <begin position="445"/>
        <end position="469"/>
    </location>
</feature>
<dbReference type="InterPro" id="IPR007110">
    <property type="entry name" value="Ig-like_dom"/>
</dbReference>
<keyword evidence="11" id="KW-1185">Reference proteome</keyword>
<evidence type="ECO:0000256" key="4">
    <source>
        <dbReference type="ARBA" id="ARBA00023157"/>
    </source>
</evidence>
<sequence>MLVLTQRRPVDLERVRRSTDATSPPLDRFQSYLGRFLMQMLDCTSGNNRYPVEDYLFFLDIAWILANTMPGWVYVLLTVAFVPALCTETDWTKNCNKCFCIWVSGKKTANCSHRDFSEIPKDMSSELRDIDFSNNPLHSIGEREFVIARLTDMHKLRFQNCSIDIIDENAFLGLKLLIELDLSRNNFDTLKRHTFRELVKIRIMTLSHNRIATLQDGLFRNLTYLKTLLLDNNRIESINENTFQDLPALTTLNLDYNNLKTVNFDLTEILPKLNSLNVVGNPWVCDCVLEPFRVVVTKKHIITQVTECVEPPKLKGVSWLSDTPFACSPVIVEPSVSTHFTVTTNNITLTCKVSGNPEPDVDWMTNGLSVERDQRKGKHKYITARSKDGLYTWNNLTIINLSYKDRGDYRCVAKNPGGQDEKNVTLLIDNEALLGVVTGMGVSTILIICLSIGMLVLLLLIVFLVVLFCRKNHGNFLQNKRRDYPGNSSSECVNMSGVMDYKKSLITEVNPICKPPRTTVPDSVITGGTEVSDVKRNLLDNESVFECDDESRSLDFDQPLLRKSHNTLLEEYRLNNAPYPPDLLPYPHTVPQLSPAGSNASTVVIDSRLPPPHGPQSPIHNPIYDNAIIYRTLPNSRSHSPFIQGTPLPKIPRQGYVTIPRRPRQQSWSSEPPPTLEGIGEPLYDNLGARTTADGSSVLSLNKVGTETPRSNRMFPISPTTIDPIVETHESSSTSVPNYSENEGQPGGTMTLQPKPRTSVKPQPAQRPVASQTLPRNLNSTKLTPSRTQWAMDNADQLRTPSEKRNSIAGDTPSSENKPKKIPPRPPPKPKKRASAGPLFEDEGEDGTEV</sequence>
<feature type="compositionally biased region" description="Polar residues" evidence="7">
    <location>
        <begin position="731"/>
        <end position="752"/>
    </location>
</feature>
<dbReference type="PANTHER" id="PTHR24366">
    <property type="entry name" value="IG(IMMUNOGLOBULIN) AND LRR(LEUCINE RICH REPEAT) DOMAINS"/>
    <property type="match status" value="1"/>
</dbReference>
<feature type="compositionally biased region" description="Basic residues" evidence="7">
    <location>
        <begin position="820"/>
        <end position="834"/>
    </location>
</feature>
<feature type="compositionally biased region" description="Polar residues" evidence="7">
    <location>
        <begin position="769"/>
        <end position="791"/>
    </location>
</feature>
<dbReference type="Pfam" id="PF13855">
    <property type="entry name" value="LRR_8"/>
    <property type="match status" value="1"/>
</dbReference>
<feature type="domain" description="Ig-like" evidence="9">
    <location>
        <begin position="329"/>
        <end position="425"/>
    </location>
</feature>
<keyword evidence="5" id="KW-0325">Glycoprotein</keyword>
<dbReference type="PANTHER" id="PTHR24366:SF96">
    <property type="entry name" value="LEUCINE RICH REPEAT CONTAINING 53"/>
    <property type="match status" value="1"/>
</dbReference>
<evidence type="ECO:0000256" key="6">
    <source>
        <dbReference type="ARBA" id="ARBA00023319"/>
    </source>
</evidence>
<dbReference type="SMART" id="SM00409">
    <property type="entry name" value="IG"/>
    <property type="match status" value="1"/>
</dbReference>
<feature type="region of interest" description="Disordered" evidence="7">
    <location>
        <begin position="661"/>
        <end position="680"/>
    </location>
</feature>
<dbReference type="SUPFAM" id="SSF48726">
    <property type="entry name" value="Immunoglobulin"/>
    <property type="match status" value="1"/>
</dbReference>
<evidence type="ECO:0000313" key="11">
    <source>
        <dbReference type="Proteomes" id="UP000625711"/>
    </source>
</evidence>
<evidence type="ECO:0000313" key="10">
    <source>
        <dbReference type="EMBL" id="KAF7270871.1"/>
    </source>
</evidence>
<dbReference type="GO" id="GO:0071944">
    <property type="term" value="C:cell periphery"/>
    <property type="evidence" value="ECO:0007669"/>
    <property type="project" value="UniProtKB-ARBA"/>
</dbReference>
<dbReference type="Gene3D" id="3.80.10.10">
    <property type="entry name" value="Ribonuclease Inhibitor"/>
    <property type="match status" value="2"/>
</dbReference>
<keyword evidence="3" id="KW-0677">Repeat</keyword>
<dbReference type="Proteomes" id="UP000625711">
    <property type="component" value="Unassembled WGS sequence"/>
</dbReference>
<reference evidence="10" key="1">
    <citation type="submission" date="2020-08" db="EMBL/GenBank/DDBJ databases">
        <title>Genome sequencing and assembly of the red palm weevil Rhynchophorus ferrugineus.</title>
        <authorList>
            <person name="Dias G.B."/>
            <person name="Bergman C.M."/>
            <person name="Manee M."/>
        </authorList>
    </citation>
    <scope>NUCLEOTIDE SEQUENCE</scope>
    <source>
        <strain evidence="10">AA-2017</strain>
        <tissue evidence="10">Whole larva</tissue>
    </source>
</reference>
<gene>
    <name evidence="10" type="ORF">GWI33_016175</name>
</gene>
<name>A0A834M7C4_RHYFE</name>
<dbReference type="InterPro" id="IPR003598">
    <property type="entry name" value="Ig_sub2"/>
</dbReference>
<keyword evidence="2" id="KW-0732">Signal</keyword>
<evidence type="ECO:0000256" key="1">
    <source>
        <dbReference type="ARBA" id="ARBA00022614"/>
    </source>
</evidence>
<dbReference type="PROSITE" id="PS50835">
    <property type="entry name" value="IG_LIKE"/>
    <property type="match status" value="1"/>
</dbReference>
<evidence type="ECO:0000256" key="8">
    <source>
        <dbReference type="SAM" id="Phobius"/>
    </source>
</evidence>
<dbReference type="SMART" id="SM00369">
    <property type="entry name" value="LRR_TYP"/>
    <property type="match status" value="5"/>
</dbReference>
<dbReference type="OrthoDB" id="5954366at2759"/>
<organism evidence="10 11">
    <name type="scientific">Rhynchophorus ferrugineus</name>
    <name type="common">Red palm weevil</name>
    <name type="synonym">Curculio ferrugineus</name>
    <dbReference type="NCBI Taxonomy" id="354439"/>
    <lineage>
        <taxon>Eukaryota</taxon>
        <taxon>Metazoa</taxon>
        <taxon>Ecdysozoa</taxon>
        <taxon>Arthropoda</taxon>
        <taxon>Hexapoda</taxon>
        <taxon>Insecta</taxon>
        <taxon>Pterygota</taxon>
        <taxon>Neoptera</taxon>
        <taxon>Endopterygota</taxon>
        <taxon>Coleoptera</taxon>
        <taxon>Polyphaga</taxon>
        <taxon>Cucujiformia</taxon>
        <taxon>Curculionidae</taxon>
        <taxon>Dryophthorinae</taxon>
        <taxon>Rhynchophorus</taxon>
    </lineage>
</organism>
<keyword evidence="1" id="KW-0433">Leucine-rich repeat</keyword>
<dbReference type="SUPFAM" id="SSF52058">
    <property type="entry name" value="L domain-like"/>
    <property type="match status" value="1"/>
</dbReference>
<keyword evidence="8" id="KW-1133">Transmembrane helix</keyword>
<keyword evidence="4" id="KW-1015">Disulfide bond</keyword>
<evidence type="ECO:0000259" key="9">
    <source>
        <dbReference type="PROSITE" id="PS50835"/>
    </source>
</evidence>
<dbReference type="FunFam" id="2.60.40.10:FF:000032">
    <property type="entry name" value="palladin isoform X1"/>
    <property type="match status" value="1"/>
</dbReference>
<evidence type="ECO:0000256" key="2">
    <source>
        <dbReference type="ARBA" id="ARBA00022729"/>
    </source>
</evidence>
<evidence type="ECO:0000256" key="3">
    <source>
        <dbReference type="ARBA" id="ARBA00022737"/>
    </source>
</evidence>
<feature type="compositionally biased region" description="Acidic residues" evidence="7">
    <location>
        <begin position="840"/>
        <end position="850"/>
    </location>
</feature>
<evidence type="ECO:0000256" key="7">
    <source>
        <dbReference type="SAM" id="MobiDB-lite"/>
    </source>
</evidence>
<dbReference type="InterPro" id="IPR036179">
    <property type="entry name" value="Ig-like_dom_sf"/>
</dbReference>
<feature type="region of interest" description="Disordered" evidence="7">
    <location>
        <begin position="702"/>
        <end position="850"/>
    </location>
</feature>
<dbReference type="InterPro" id="IPR003591">
    <property type="entry name" value="Leu-rich_rpt_typical-subtyp"/>
</dbReference>
<dbReference type="EMBL" id="JAACXV010014049">
    <property type="protein sequence ID" value="KAF7270871.1"/>
    <property type="molecule type" value="Genomic_DNA"/>
</dbReference>
<keyword evidence="6" id="KW-0393">Immunoglobulin domain</keyword>
<comment type="caution">
    <text evidence="10">The sequence shown here is derived from an EMBL/GenBank/DDBJ whole genome shotgun (WGS) entry which is preliminary data.</text>
</comment>
<dbReference type="InterPro" id="IPR003599">
    <property type="entry name" value="Ig_sub"/>
</dbReference>
<dbReference type="SMART" id="SM00408">
    <property type="entry name" value="IGc2"/>
    <property type="match status" value="1"/>
</dbReference>
<dbReference type="InterPro" id="IPR001611">
    <property type="entry name" value="Leu-rich_rpt"/>
</dbReference>
<dbReference type="Pfam" id="PF07679">
    <property type="entry name" value="I-set"/>
    <property type="match status" value="1"/>
</dbReference>
<dbReference type="Gene3D" id="2.60.40.10">
    <property type="entry name" value="Immunoglobulins"/>
    <property type="match status" value="1"/>
</dbReference>
<keyword evidence="8" id="KW-0812">Transmembrane</keyword>
<dbReference type="InterPro" id="IPR013783">
    <property type="entry name" value="Ig-like_fold"/>
</dbReference>
<dbReference type="InterPro" id="IPR013098">
    <property type="entry name" value="Ig_I-set"/>
</dbReference>
<dbReference type="AlphaFoldDB" id="A0A834M7C4"/>
<accession>A0A834M7C4</accession>
<dbReference type="InterPro" id="IPR000483">
    <property type="entry name" value="Cys-rich_flank_reg_C"/>
</dbReference>
<dbReference type="PROSITE" id="PS51450">
    <property type="entry name" value="LRR"/>
    <property type="match status" value="1"/>
</dbReference>
<feature type="compositionally biased region" description="Polar residues" evidence="7">
    <location>
        <begin position="702"/>
        <end position="711"/>
    </location>
</feature>
<protein>
    <recommendedName>
        <fullName evidence="9">Ig-like domain-containing protein</fullName>
    </recommendedName>
</protein>